<dbReference type="SUPFAM" id="SSF53448">
    <property type="entry name" value="Nucleotide-diphospho-sugar transferases"/>
    <property type="match status" value="1"/>
</dbReference>
<keyword evidence="3" id="KW-0808">Transferase</keyword>
<dbReference type="SUPFAM" id="SSF48371">
    <property type="entry name" value="ARM repeat"/>
    <property type="match status" value="1"/>
</dbReference>
<keyword evidence="2" id="KW-0328">Glycosyltransferase</keyword>
<proteinExistence type="inferred from homology"/>
<dbReference type="EMBL" id="WJBC01000001">
    <property type="protein sequence ID" value="MBC3802882.1"/>
    <property type="molecule type" value="Genomic_DNA"/>
</dbReference>
<dbReference type="RefSeq" id="WP_186840804.1">
    <property type="nucleotide sequence ID" value="NZ_WJBC01000001.1"/>
</dbReference>
<feature type="transmembrane region" description="Helical" evidence="4">
    <location>
        <begin position="901"/>
        <end position="919"/>
    </location>
</feature>
<keyword evidence="4" id="KW-0812">Transmembrane</keyword>
<feature type="transmembrane region" description="Helical" evidence="4">
    <location>
        <begin position="6"/>
        <end position="29"/>
    </location>
</feature>
<dbReference type="Proteomes" id="UP000603234">
    <property type="component" value="Unassembled WGS sequence"/>
</dbReference>
<feature type="transmembrane region" description="Helical" evidence="4">
    <location>
        <begin position="925"/>
        <end position="946"/>
    </location>
</feature>
<reference evidence="6 7" key="1">
    <citation type="journal article" date="2020" name="mSystems">
        <title>Defining Genomic and Predicted Metabolic Features of the Acetobacterium Genus.</title>
        <authorList>
            <person name="Ross D.E."/>
            <person name="Marshall C.W."/>
            <person name="Gulliver D."/>
            <person name="May H.D."/>
            <person name="Norman R.S."/>
        </authorList>
    </citation>
    <scope>NUCLEOTIDE SEQUENCE [LARGE SCALE GENOMIC DNA]</scope>
    <source>
        <strain evidence="6 7">DSM 8238</strain>
    </source>
</reference>
<evidence type="ECO:0000313" key="6">
    <source>
        <dbReference type="EMBL" id="MBC3802882.1"/>
    </source>
</evidence>
<protein>
    <submittedName>
        <fullName evidence="6">Glycosyltransferase</fullName>
    </submittedName>
</protein>
<sequence>MMIETFEIWIMIGFVLVAIDFVVIFRLFMGRIESKKNIKNAKWQETRLLAAAIGKKTGINENIRISDYFKISELLQGDPQTKENLKKTIDVTGFEKKYLKKLKSPFETTKIEAVSYLSVLGTEKARIALEETLKSEKTSTVRLYIANGLADIGESESIPVITDSLLNASRFYRDKVNMLIADFGADFHHYLPAILHRSEIEIKELIVDFASVYFSEILKSYLINLVDTRATETKRLRRHYGHGENRTCIACIHWHASGDGKNSMLCPYQGEVKPTDSCRRHRVLPVSVNSGEAYHSLVIKACNILTELYPREMACEKYLNSEDREIKNIAVGALSNFQSQEKMDKLLFYIRQEDTARGAVNAISRMTEKNPVYFNQVIRAFLEEEDIQVKKELVKILSLKIEYFIMKLTKKNNQDAVIIVKEILRLGRTSEVIDFLNKNNDINVENELIAIVKEVLMGSESLKGEFSMYLEERLVSKCGLTQPEEAAPSEKNKTDKKLTRGLLLILMGSFLLVPAVYCFRHWNTLLIMAFQEQLKLFVMDFNYYIAFYAIAINLVYLVLLVFSYISVRRQERLWNVKDIAFLFKKKMLPSISIIAPAYNEEKTIIESVNSLLNLKYPDHELIIVNDGSKDHTLNTLIRYYDLKRVDYIYESRLNAKKVRGVYLNRSRPKLIVVDKVNGGKADSLNVGINIANKEYVCGIDADSLLEDEALLKLASLTLDEETETPALGGNILPINGCTVEHGQIETKGLASSKLARFQTIEYIRSFMSGRLGWSYFNCLLIISGAFGLFRKERVINVGGYLTSSGKYKTDTVGEDMELVVRIGRQMKESNRRFKILYAYNANCWTEVPEDMKTLKKQRYRWHRGLIEILTFHRKMLFNPSYGKIGTVAMPYFFIFEMMGPLFEFQGYAMVVLSILLGILNYKIAIILFVSVVLMGLLVSVSSLLISEKNGRYFSTRELITLIVYSVLENFGVRQYFSLWRFGGYLNMFRKPAGWQKAERKGFNAKQEATT</sequence>
<name>A0ABR6WQL0_9FIRM</name>
<feature type="domain" description="Glycosyltransferase 2-like" evidence="5">
    <location>
        <begin position="592"/>
        <end position="717"/>
    </location>
</feature>
<keyword evidence="4" id="KW-0472">Membrane</keyword>
<comment type="caution">
    <text evidence="6">The sequence shown here is derived from an EMBL/GenBank/DDBJ whole genome shotgun (WGS) entry which is preliminary data.</text>
</comment>
<feature type="transmembrane region" description="Helical" evidence="4">
    <location>
        <begin position="543"/>
        <end position="567"/>
    </location>
</feature>
<dbReference type="CDD" id="cd06423">
    <property type="entry name" value="CESA_like"/>
    <property type="match status" value="1"/>
</dbReference>
<accession>A0ABR6WQL0</accession>
<keyword evidence="7" id="KW-1185">Reference proteome</keyword>
<feature type="transmembrane region" description="Helical" evidence="4">
    <location>
        <begin position="501"/>
        <end position="523"/>
    </location>
</feature>
<keyword evidence="4" id="KW-1133">Transmembrane helix</keyword>
<dbReference type="Gene3D" id="3.90.550.10">
    <property type="entry name" value="Spore Coat Polysaccharide Biosynthesis Protein SpsA, Chain A"/>
    <property type="match status" value="1"/>
</dbReference>
<dbReference type="Pfam" id="PF00535">
    <property type="entry name" value="Glycos_transf_2"/>
    <property type="match status" value="1"/>
</dbReference>
<evidence type="ECO:0000256" key="2">
    <source>
        <dbReference type="ARBA" id="ARBA00022676"/>
    </source>
</evidence>
<evidence type="ECO:0000256" key="1">
    <source>
        <dbReference type="ARBA" id="ARBA00006739"/>
    </source>
</evidence>
<dbReference type="InterPro" id="IPR029044">
    <property type="entry name" value="Nucleotide-diphossugar_trans"/>
</dbReference>
<dbReference type="InterPro" id="IPR001173">
    <property type="entry name" value="Glyco_trans_2-like"/>
</dbReference>
<evidence type="ECO:0000256" key="3">
    <source>
        <dbReference type="ARBA" id="ARBA00022679"/>
    </source>
</evidence>
<dbReference type="InterPro" id="IPR016024">
    <property type="entry name" value="ARM-type_fold"/>
</dbReference>
<evidence type="ECO:0000313" key="7">
    <source>
        <dbReference type="Proteomes" id="UP000603234"/>
    </source>
</evidence>
<comment type="similarity">
    <text evidence="1">Belongs to the glycosyltransferase 2 family.</text>
</comment>
<organism evidence="6 7">
    <name type="scientific">Acetobacterium fimetarium</name>
    <dbReference type="NCBI Taxonomy" id="52691"/>
    <lineage>
        <taxon>Bacteria</taxon>
        <taxon>Bacillati</taxon>
        <taxon>Bacillota</taxon>
        <taxon>Clostridia</taxon>
        <taxon>Eubacteriales</taxon>
        <taxon>Eubacteriaceae</taxon>
        <taxon>Acetobacterium</taxon>
    </lineage>
</organism>
<evidence type="ECO:0000259" key="5">
    <source>
        <dbReference type="Pfam" id="PF00535"/>
    </source>
</evidence>
<dbReference type="PANTHER" id="PTHR43630">
    <property type="entry name" value="POLY-BETA-1,6-N-ACETYL-D-GLUCOSAMINE SYNTHASE"/>
    <property type="match status" value="1"/>
</dbReference>
<evidence type="ECO:0000256" key="4">
    <source>
        <dbReference type="SAM" id="Phobius"/>
    </source>
</evidence>
<gene>
    <name evidence="6" type="ORF">GH808_00295</name>
</gene>
<dbReference type="PANTHER" id="PTHR43630:SF1">
    <property type="entry name" value="POLY-BETA-1,6-N-ACETYL-D-GLUCOSAMINE SYNTHASE"/>
    <property type="match status" value="1"/>
</dbReference>